<protein>
    <submittedName>
        <fullName evidence="1">Uncharacterized protein</fullName>
    </submittedName>
</protein>
<dbReference type="AlphaFoldDB" id="A0AAE0BIR4"/>
<reference evidence="1 2" key="1">
    <citation type="journal article" date="2015" name="Genome Biol. Evol.">
        <title>Comparative Genomics of a Bacterivorous Green Alga Reveals Evolutionary Causalities and Consequences of Phago-Mixotrophic Mode of Nutrition.</title>
        <authorList>
            <person name="Burns J.A."/>
            <person name="Paasch A."/>
            <person name="Narechania A."/>
            <person name="Kim E."/>
        </authorList>
    </citation>
    <scope>NUCLEOTIDE SEQUENCE [LARGE SCALE GENOMIC DNA]</scope>
    <source>
        <strain evidence="1 2">PLY_AMNH</strain>
    </source>
</reference>
<sequence>TGARFKKHVDNTAQDGRVLTVLCYLNLDWQKDQVAGHMSQAGRGIACIKWPPPYKERRAGVAYRLGLAALIQGAAAVSL</sequence>
<feature type="non-terminal residue" evidence="1">
    <location>
        <position position="1"/>
    </location>
</feature>
<accession>A0AAE0BIR4</accession>
<evidence type="ECO:0000313" key="1">
    <source>
        <dbReference type="EMBL" id="KAK3236600.1"/>
    </source>
</evidence>
<name>A0AAE0BIR4_9CHLO</name>
<dbReference type="EMBL" id="LGRX02034952">
    <property type="protein sequence ID" value="KAK3236600.1"/>
    <property type="molecule type" value="Genomic_DNA"/>
</dbReference>
<comment type="caution">
    <text evidence="1">The sequence shown here is derived from an EMBL/GenBank/DDBJ whole genome shotgun (WGS) entry which is preliminary data.</text>
</comment>
<organism evidence="1 2">
    <name type="scientific">Cymbomonas tetramitiformis</name>
    <dbReference type="NCBI Taxonomy" id="36881"/>
    <lineage>
        <taxon>Eukaryota</taxon>
        <taxon>Viridiplantae</taxon>
        <taxon>Chlorophyta</taxon>
        <taxon>Pyramimonadophyceae</taxon>
        <taxon>Pyramimonadales</taxon>
        <taxon>Pyramimonadaceae</taxon>
        <taxon>Cymbomonas</taxon>
    </lineage>
</organism>
<gene>
    <name evidence="1" type="ORF">CYMTET_53272</name>
</gene>
<dbReference type="Proteomes" id="UP001190700">
    <property type="component" value="Unassembled WGS sequence"/>
</dbReference>
<dbReference type="Gene3D" id="2.60.120.620">
    <property type="entry name" value="q2cbj1_9rhob like domain"/>
    <property type="match status" value="1"/>
</dbReference>
<proteinExistence type="predicted"/>
<evidence type="ECO:0000313" key="2">
    <source>
        <dbReference type="Proteomes" id="UP001190700"/>
    </source>
</evidence>
<keyword evidence="2" id="KW-1185">Reference proteome</keyword>